<dbReference type="Proteomes" id="UP001595713">
    <property type="component" value="Unassembled WGS sequence"/>
</dbReference>
<keyword evidence="1" id="KW-1133">Transmembrane helix</keyword>
<feature type="transmembrane region" description="Helical" evidence="1">
    <location>
        <begin position="144"/>
        <end position="165"/>
    </location>
</feature>
<keyword evidence="1" id="KW-0472">Membrane</keyword>
<feature type="transmembrane region" description="Helical" evidence="1">
    <location>
        <begin position="89"/>
        <end position="107"/>
    </location>
</feature>
<organism evidence="2 3">
    <name type="scientific">Sphingomonas hylomeconis</name>
    <dbReference type="NCBI Taxonomy" id="1395958"/>
    <lineage>
        <taxon>Bacteria</taxon>
        <taxon>Pseudomonadati</taxon>
        <taxon>Pseudomonadota</taxon>
        <taxon>Alphaproteobacteria</taxon>
        <taxon>Sphingomonadales</taxon>
        <taxon>Sphingomonadaceae</taxon>
        <taxon>Sphingomonas</taxon>
    </lineage>
</organism>
<feature type="transmembrane region" description="Helical" evidence="1">
    <location>
        <begin position="119"/>
        <end position="138"/>
    </location>
</feature>
<evidence type="ECO:0000313" key="2">
    <source>
        <dbReference type="EMBL" id="MFC3579141.1"/>
    </source>
</evidence>
<dbReference type="EMBL" id="JBHRXP010000001">
    <property type="protein sequence ID" value="MFC3579141.1"/>
    <property type="molecule type" value="Genomic_DNA"/>
</dbReference>
<dbReference type="RefSeq" id="WP_261295905.1">
    <property type="nucleotide sequence ID" value="NZ_JANQBK010000023.1"/>
</dbReference>
<protein>
    <submittedName>
        <fullName evidence="2">Uncharacterized protein</fullName>
    </submittedName>
</protein>
<keyword evidence="1" id="KW-0812">Transmembrane</keyword>
<comment type="caution">
    <text evidence="2">The sequence shown here is derived from an EMBL/GenBank/DDBJ whole genome shotgun (WGS) entry which is preliminary data.</text>
</comment>
<gene>
    <name evidence="2" type="ORF">ACFONA_03100</name>
</gene>
<reference evidence="3" key="1">
    <citation type="journal article" date="2019" name="Int. J. Syst. Evol. Microbiol.">
        <title>The Global Catalogue of Microorganisms (GCM) 10K type strain sequencing project: providing services to taxonomists for standard genome sequencing and annotation.</title>
        <authorList>
            <consortium name="The Broad Institute Genomics Platform"/>
            <consortium name="The Broad Institute Genome Sequencing Center for Infectious Disease"/>
            <person name="Wu L."/>
            <person name="Ma J."/>
        </authorList>
    </citation>
    <scope>NUCLEOTIDE SEQUENCE [LARGE SCALE GENOMIC DNA]</scope>
    <source>
        <strain evidence="3">KCTC 42739</strain>
    </source>
</reference>
<accession>A0ABV7SS32</accession>
<feature type="transmembrane region" description="Helical" evidence="1">
    <location>
        <begin position="6"/>
        <end position="25"/>
    </location>
</feature>
<keyword evidence="3" id="KW-1185">Reference proteome</keyword>
<proteinExistence type="predicted"/>
<evidence type="ECO:0000256" key="1">
    <source>
        <dbReference type="SAM" id="Phobius"/>
    </source>
</evidence>
<evidence type="ECO:0000313" key="3">
    <source>
        <dbReference type="Proteomes" id="UP001595713"/>
    </source>
</evidence>
<sequence>MSDPAIIHTIGVAAVWAIFLSSIRFTAVGFHGLKPVARCIWHVARCDGPDKTACRRRLLNSLDRAYAELLIAITTPWSVMLLFAGMLLLGAGLSLGAVGGIAQLVSLSPGKWSGFDRGMDLLGALLMCTGMASIHAAVTKRRSISLFVSVGFAVMGVGIGVVTAVHP</sequence>
<name>A0ABV7SS32_9SPHN</name>